<protein>
    <submittedName>
        <fullName evidence="1">Uncharacterized protein</fullName>
    </submittedName>
</protein>
<accession>A0A848DPT9</accession>
<sequence>MEKITTIGMTGISAAHGALSGARLRAGSAVSFVPEQRCWKQLPLVPRTVTPILTDNSTGVSVPGRRYRP</sequence>
<dbReference type="RefSeq" id="WP_169415522.1">
    <property type="nucleotide sequence ID" value="NZ_JAAXKZ010000135.1"/>
</dbReference>
<name>A0A848DPT9_9PSEU</name>
<reference evidence="1 2" key="1">
    <citation type="submission" date="2020-04" db="EMBL/GenBank/DDBJ databases">
        <authorList>
            <person name="Klaysubun C."/>
            <person name="Duangmal K."/>
            <person name="Lipun K."/>
        </authorList>
    </citation>
    <scope>NUCLEOTIDE SEQUENCE [LARGE SCALE GENOMIC DNA]</scope>
    <source>
        <strain evidence="1 2">DSM 45300</strain>
    </source>
</reference>
<dbReference type="EMBL" id="JAAXKZ010000135">
    <property type="protein sequence ID" value="NMH94847.1"/>
    <property type="molecule type" value="Genomic_DNA"/>
</dbReference>
<keyword evidence="2" id="KW-1185">Reference proteome</keyword>
<comment type="caution">
    <text evidence="1">The sequence shown here is derived from an EMBL/GenBank/DDBJ whole genome shotgun (WGS) entry which is preliminary data.</text>
</comment>
<dbReference type="Proteomes" id="UP000586918">
    <property type="component" value="Unassembled WGS sequence"/>
</dbReference>
<evidence type="ECO:0000313" key="2">
    <source>
        <dbReference type="Proteomes" id="UP000586918"/>
    </source>
</evidence>
<dbReference type="AlphaFoldDB" id="A0A848DPT9"/>
<organism evidence="1 2">
    <name type="scientific">Pseudonocardia bannensis</name>
    <dbReference type="NCBI Taxonomy" id="630973"/>
    <lineage>
        <taxon>Bacteria</taxon>
        <taxon>Bacillati</taxon>
        <taxon>Actinomycetota</taxon>
        <taxon>Actinomycetes</taxon>
        <taxon>Pseudonocardiales</taxon>
        <taxon>Pseudonocardiaceae</taxon>
        <taxon>Pseudonocardia</taxon>
    </lineage>
</organism>
<evidence type="ECO:0000313" key="1">
    <source>
        <dbReference type="EMBL" id="NMH94847.1"/>
    </source>
</evidence>
<gene>
    <name evidence="1" type="ORF">HF519_25390</name>
</gene>
<proteinExistence type="predicted"/>